<proteinExistence type="predicted"/>
<evidence type="ECO:0000313" key="5">
    <source>
        <dbReference type="Proteomes" id="UP001183420"/>
    </source>
</evidence>
<sequence length="389" mass="43364">MTLVERTTEKPQLVERDDESDVYPDDRRWVVDCVQRIRGDLAPVATELTEIPLPPRLNGLRLYVKREADQPSGSHKHRLAAALLVHALVSGWLTRGRPVVEASSGSTAISEAWYCQRLGIPFYAVVPDNTSREKKAAIAELGGTVVPVSGDIVAYARRVANRYGGHFLDQFSYAERAYDWRGDEGLGPELLRAVPDLDWFVMGAGTGGTATSVARHARYTGSELRVCVPDPEHSAYFDGWYWRDPTITDRGSHIEGIGRPRVEASFVPSTVNRMIRVHDAASVATMRVLHERREWGISPGPSTGTGVFAAIRVLLGMRDQEQSGSVATVLCDAASRYTNEYYNDQWLADQGIDYQPWLPTIRNFFATGDWTPPEPFLPVPRPLVTLWNM</sequence>
<dbReference type="RefSeq" id="WP_311597649.1">
    <property type="nucleotide sequence ID" value="NZ_JAVREM010000008.1"/>
</dbReference>
<dbReference type="Proteomes" id="UP001183420">
    <property type="component" value="Unassembled WGS sequence"/>
</dbReference>
<dbReference type="InterPro" id="IPR050214">
    <property type="entry name" value="Cys_Synth/Cystath_Beta-Synth"/>
</dbReference>
<gene>
    <name evidence="4" type="ORF">RNC47_10545</name>
</gene>
<dbReference type="InterPro" id="IPR001926">
    <property type="entry name" value="TrpB-like_PALP"/>
</dbReference>
<dbReference type="EMBL" id="JAVREM010000008">
    <property type="protein sequence ID" value="MDT0318775.1"/>
    <property type="molecule type" value="Genomic_DNA"/>
</dbReference>
<evidence type="ECO:0000259" key="3">
    <source>
        <dbReference type="Pfam" id="PF00291"/>
    </source>
</evidence>
<evidence type="ECO:0000256" key="1">
    <source>
        <dbReference type="ARBA" id="ARBA00001933"/>
    </source>
</evidence>
<dbReference type="Gene3D" id="3.40.50.1100">
    <property type="match status" value="2"/>
</dbReference>
<keyword evidence="2" id="KW-0663">Pyridoxal phosphate</keyword>
<comment type="cofactor">
    <cofactor evidence="1">
        <name>pyridoxal 5'-phosphate</name>
        <dbReference type="ChEBI" id="CHEBI:597326"/>
    </cofactor>
</comment>
<dbReference type="PANTHER" id="PTHR10314">
    <property type="entry name" value="CYSTATHIONINE BETA-SYNTHASE"/>
    <property type="match status" value="1"/>
</dbReference>
<comment type="caution">
    <text evidence="4">The sequence shown here is derived from an EMBL/GenBank/DDBJ whole genome shotgun (WGS) entry which is preliminary data.</text>
</comment>
<protein>
    <submittedName>
        <fullName evidence="4">Pyridoxal-phosphate dependent enzyme</fullName>
    </submittedName>
</protein>
<reference evidence="5" key="1">
    <citation type="submission" date="2023-07" db="EMBL/GenBank/DDBJ databases">
        <title>30 novel species of actinomycetes from the DSMZ collection.</title>
        <authorList>
            <person name="Nouioui I."/>
        </authorList>
    </citation>
    <scope>NUCLEOTIDE SEQUENCE [LARGE SCALE GENOMIC DNA]</scope>
    <source>
        <strain evidence="5">DSM 44918</strain>
    </source>
</reference>
<dbReference type="SUPFAM" id="SSF53686">
    <property type="entry name" value="Tryptophan synthase beta subunit-like PLP-dependent enzymes"/>
    <property type="match status" value="1"/>
</dbReference>
<evidence type="ECO:0000313" key="4">
    <source>
        <dbReference type="EMBL" id="MDT0318775.1"/>
    </source>
</evidence>
<dbReference type="Pfam" id="PF00291">
    <property type="entry name" value="PALP"/>
    <property type="match status" value="1"/>
</dbReference>
<keyword evidence="5" id="KW-1185">Reference proteome</keyword>
<name>A0ABU2LMF3_9ACTN</name>
<accession>A0ABU2LMF3</accession>
<dbReference type="InterPro" id="IPR036052">
    <property type="entry name" value="TrpB-like_PALP_sf"/>
</dbReference>
<feature type="domain" description="Tryptophan synthase beta chain-like PALP" evidence="3">
    <location>
        <begin position="45"/>
        <end position="332"/>
    </location>
</feature>
<evidence type="ECO:0000256" key="2">
    <source>
        <dbReference type="ARBA" id="ARBA00022898"/>
    </source>
</evidence>
<organism evidence="4 5">
    <name type="scientific">Streptomyces millisiae</name>
    <dbReference type="NCBI Taxonomy" id="3075542"/>
    <lineage>
        <taxon>Bacteria</taxon>
        <taxon>Bacillati</taxon>
        <taxon>Actinomycetota</taxon>
        <taxon>Actinomycetes</taxon>
        <taxon>Kitasatosporales</taxon>
        <taxon>Streptomycetaceae</taxon>
        <taxon>Streptomyces</taxon>
    </lineage>
</organism>